<dbReference type="InterPro" id="IPR006311">
    <property type="entry name" value="TAT_signal"/>
</dbReference>
<dbReference type="EMBL" id="JASCTH010000010">
    <property type="protein sequence ID" value="MDI6100387.1"/>
    <property type="molecule type" value="Genomic_DNA"/>
</dbReference>
<dbReference type="PROSITE" id="PS51318">
    <property type="entry name" value="TAT"/>
    <property type="match status" value="1"/>
</dbReference>
<proteinExistence type="predicted"/>
<dbReference type="InterPro" id="IPR036938">
    <property type="entry name" value="PAP2/HPO_sf"/>
</dbReference>
<dbReference type="NCBIfam" id="TIGR02601">
    <property type="entry name" value="autotrns_rpt"/>
    <property type="match status" value="1"/>
</dbReference>
<evidence type="ECO:0000313" key="5">
    <source>
        <dbReference type="Proteomes" id="UP001241758"/>
    </source>
</evidence>
<evidence type="ECO:0000313" key="4">
    <source>
        <dbReference type="EMBL" id="MDI6100387.1"/>
    </source>
</evidence>
<evidence type="ECO:0000256" key="1">
    <source>
        <dbReference type="ARBA" id="ARBA00022729"/>
    </source>
</evidence>
<reference evidence="4 5" key="1">
    <citation type="submission" date="2023-05" db="EMBL/GenBank/DDBJ databases">
        <title>Actinoplanes sp. NEAU-A12 genome sequencing.</title>
        <authorList>
            <person name="Wang Z.-S."/>
        </authorList>
    </citation>
    <scope>NUCLEOTIDE SEQUENCE [LARGE SCALE GENOMIC DNA]</scope>
    <source>
        <strain evidence="4 5">NEAU-A12</strain>
    </source>
</reference>
<dbReference type="InterPro" id="IPR000326">
    <property type="entry name" value="PAP2/HPO"/>
</dbReference>
<comment type="caution">
    <text evidence="4">The sequence shown here is derived from an EMBL/GenBank/DDBJ whole genome shotgun (WGS) entry which is preliminary data.</text>
</comment>
<evidence type="ECO:0000256" key="2">
    <source>
        <dbReference type="SAM" id="SignalP"/>
    </source>
</evidence>
<feature type="domain" description="Phosphatidic acid phosphatase type 2/haloperoxidase" evidence="3">
    <location>
        <begin position="170"/>
        <end position="314"/>
    </location>
</feature>
<keyword evidence="5" id="KW-1185">Reference proteome</keyword>
<evidence type="ECO:0000259" key="3">
    <source>
        <dbReference type="SMART" id="SM00014"/>
    </source>
</evidence>
<organism evidence="4 5">
    <name type="scientific">Actinoplanes sandaracinus</name>
    <dbReference type="NCBI Taxonomy" id="3045177"/>
    <lineage>
        <taxon>Bacteria</taxon>
        <taxon>Bacillati</taxon>
        <taxon>Actinomycetota</taxon>
        <taxon>Actinomycetes</taxon>
        <taxon>Micromonosporales</taxon>
        <taxon>Micromonosporaceae</taxon>
        <taxon>Actinoplanes</taxon>
    </lineage>
</organism>
<name>A0ABT6WKX3_9ACTN</name>
<dbReference type="InterPro" id="IPR013425">
    <property type="entry name" value="Autotrns_rpt"/>
</dbReference>
<accession>A0ABT6WKX3</accession>
<sequence length="572" mass="58939">MTTLSRRTLLGAAAAGIAAPLMSRSALAAEVNAATKAFVDDYKSNITANLTADTNAAVRILSGVQAYWQTGATWNTGTALAPAVLRANMRFCETRTASRTAAEGARAFVVDRQHQSYAVIAGLGPWAGAYRSAALAVTGITEAPATTPPTTVSDAVPAGAPAGSALGAGSPTSALGAVVNLVNTVRGAWSSSNPSKFAVQYPRPWRTTTDSTVVDTGAVDEFGYPVYRSKVVVVPQLLRQRSLVPADDGGFPSGHTNALHLAALAFAYAFPERFQELVTCAFDLADTRITAGMHSPLDVVSGRILATALTAAILNDPANAALKAAARAQAAGFLAANPGDGADAYADRAANRGSVLPRLTYILPRTGRDQPLTVPAGAEVLLETRHPYLTAAQRRAVLRTTALPAGYALLDGPEQWGRLDLFKAADGYGAFESDVDVTLDAIADVWRNDITGPGGLTLRGTGTLTLTGANRFRGAVRVLGGVLSAGSATALGAGDVEVAGGTLRCRPRTSAGGTVTIGADSTLEIVADAPCGLVPVLTGKRVTGRFAKVIAPGHRAEPVYTRTAVLARISRA</sequence>
<dbReference type="RefSeq" id="WP_282761125.1">
    <property type="nucleotide sequence ID" value="NZ_JASCTH010000010.1"/>
</dbReference>
<dbReference type="Pfam" id="PF12951">
    <property type="entry name" value="PATR"/>
    <property type="match status" value="1"/>
</dbReference>
<feature type="chain" id="PRO_5045918481" evidence="2">
    <location>
        <begin position="29"/>
        <end position="572"/>
    </location>
</feature>
<dbReference type="SUPFAM" id="SSF48317">
    <property type="entry name" value="Acid phosphatase/Vanadium-dependent haloperoxidase"/>
    <property type="match status" value="1"/>
</dbReference>
<keyword evidence="1 2" id="KW-0732">Signal</keyword>
<protein>
    <submittedName>
        <fullName evidence="4">Phosphatase PAP2 family protein</fullName>
    </submittedName>
</protein>
<gene>
    <name evidence="4" type="ORF">QLQ12_17405</name>
</gene>
<feature type="signal peptide" evidence="2">
    <location>
        <begin position="1"/>
        <end position="28"/>
    </location>
</feature>
<dbReference type="Pfam" id="PF01569">
    <property type="entry name" value="PAP2"/>
    <property type="match status" value="1"/>
</dbReference>
<dbReference type="SMART" id="SM00014">
    <property type="entry name" value="acidPPc"/>
    <property type="match status" value="1"/>
</dbReference>
<dbReference type="Proteomes" id="UP001241758">
    <property type="component" value="Unassembled WGS sequence"/>
</dbReference>
<dbReference type="Gene3D" id="1.20.144.10">
    <property type="entry name" value="Phosphatidic acid phosphatase type 2/haloperoxidase"/>
    <property type="match status" value="1"/>
</dbReference>